<evidence type="ECO:0000256" key="1">
    <source>
        <dbReference type="ARBA" id="ARBA00004651"/>
    </source>
</evidence>
<evidence type="ECO:0000313" key="10">
    <source>
        <dbReference type="Proteomes" id="UP000247586"/>
    </source>
</evidence>
<proteinExistence type="inferred from homology"/>
<evidence type="ECO:0000256" key="5">
    <source>
        <dbReference type="ARBA" id="ARBA00022989"/>
    </source>
</evidence>
<dbReference type="STRING" id="1293036.GCA_001315825_02924"/>
<evidence type="ECO:0000256" key="2">
    <source>
        <dbReference type="ARBA" id="ARBA00022448"/>
    </source>
</evidence>
<dbReference type="EMBL" id="CP029287">
    <property type="protein sequence ID" value="AWR99863.1"/>
    <property type="molecule type" value="Genomic_DNA"/>
</dbReference>
<feature type="transmembrane region" description="Helical" evidence="7">
    <location>
        <begin position="198"/>
        <end position="227"/>
    </location>
</feature>
<keyword evidence="6 7" id="KW-0472">Membrane</keyword>
<accession>A0A2U9IV47</accession>
<sequence>MSLMESRSGHLIRRILVDPKGMVGAGVILAFSLLPFLRPLITKYSPEAVGVGAPNQPPSSLHPLGTTSLGQDVLSQFLTGGLVPVEVGVLTGIFTSLLVILVGIPAGYYVRIGGRLLNLVTDIFLILPALPLIILLGVYLGPSLLNQVLVLTLISWPFPARVVASQVVSLREREFIKVAKALGASDVRIMFGEVLPNVVNLIISNSILVIIFAILFQTAISFLGLGIPTQPGWGNMLYYAEQSGAIASGEWWWVVPPGLGILAVAFAFSLLFLRLEEVLGLEVR</sequence>
<organism evidence="9 10">
    <name type="scientific">Metallosphaera hakonensis JCM 8857 = DSM 7519</name>
    <dbReference type="NCBI Taxonomy" id="1293036"/>
    <lineage>
        <taxon>Archaea</taxon>
        <taxon>Thermoproteota</taxon>
        <taxon>Thermoprotei</taxon>
        <taxon>Sulfolobales</taxon>
        <taxon>Sulfolobaceae</taxon>
        <taxon>Metallosphaera</taxon>
    </lineage>
</organism>
<dbReference type="InterPro" id="IPR050366">
    <property type="entry name" value="BP-dependent_transpt_permease"/>
</dbReference>
<dbReference type="SUPFAM" id="SSF161098">
    <property type="entry name" value="MetI-like"/>
    <property type="match status" value="1"/>
</dbReference>
<evidence type="ECO:0000256" key="3">
    <source>
        <dbReference type="ARBA" id="ARBA00022475"/>
    </source>
</evidence>
<keyword evidence="4 7" id="KW-0812">Transmembrane</keyword>
<dbReference type="InterPro" id="IPR000515">
    <property type="entry name" value="MetI-like"/>
</dbReference>
<feature type="transmembrane region" description="Helical" evidence="7">
    <location>
        <begin position="116"/>
        <end position="138"/>
    </location>
</feature>
<keyword evidence="2 7" id="KW-0813">Transport</keyword>
<keyword evidence="10" id="KW-1185">Reference proteome</keyword>
<reference evidence="9" key="1">
    <citation type="submission" date="2018-05" db="EMBL/GenBank/DDBJ databases">
        <title>Complete Genome Sequences of Extremely Thermoacidophilic, Metal-Mobilizing Type-Strain Members of the Archaeal Family Sulfolobaceae: Acidianus brierleyi DSM-1651T, Acidianus sulfidivorans DSM-18786T, Metallosphaera hakonensis DSM-7519T, and Metallosphaera prunae DSM-10039T.</title>
        <authorList>
            <person name="Counts J.A."/>
            <person name="Kelly R.M."/>
        </authorList>
    </citation>
    <scope>NUCLEOTIDE SEQUENCE [LARGE SCALE GENOMIC DNA]</scope>
    <source>
        <strain evidence="9">HO1-1</strain>
    </source>
</reference>
<feature type="domain" description="ABC transmembrane type-1" evidence="8">
    <location>
        <begin position="85"/>
        <end position="272"/>
    </location>
</feature>
<gene>
    <name evidence="9" type="ORF">DFR87_09370</name>
</gene>
<evidence type="ECO:0000256" key="6">
    <source>
        <dbReference type="ARBA" id="ARBA00023136"/>
    </source>
</evidence>
<dbReference type="PANTHER" id="PTHR43386">
    <property type="entry name" value="OLIGOPEPTIDE TRANSPORT SYSTEM PERMEASE PROTEIN APPC"/>
    <property type="match status" value="1"/>
</dbReference>
<evidence type="ECO:0000259" key="8">
    <source>
        <dbReference type="PROSITE" id="PS50928"/>
    </source>
</evidence>
<feature type="transmembrane region" description="Helical" evidence="7">
    <location>
        <begin position="251"/>
        <end position="275"/>
    </location>
</feature>
<dbReference type="Gene3D" id="1.10.3720.10">
    <property type="entry name" value="MetI-like"/>
    <property type="match status" value="1"/>
</dbReference>
<evidence type="ECO:0000256" key="7">
    <source>
        <dbReference type="RuleBase" id="RU363032"/>
    </source>
</evidence>
<feature type="transmembrane region" description="Helical" evidence="7">
    <location>
        <begin position="21"/>
        <end position="41"/>
    </location>
</feature>
<feature type="transmembrane region" description="Helical" evidence="7">
    <location>
        <begin position="87"/>
        <end position="109"/>
    </location>
</feature>
<evidence type="ECO:0000313" key="9">
    <source>
        <dbReference type="EMBL" id="AWR99863.1"/>
    </source>
</evidence>
<comment type="subcellular location">
    <subcellularLocation>
        <location evidence="1 7">Cell membrane</location>
        <topology evidence="1 7">Multi-pass membrane protein</topology>
    </subcellularLocation>
</comment>
<dbReference type="GO" id="GO:0005886">
    <property type="term" value="C:plasma membrane"/>
    <property type="evidence" value="ECO:0007669"/>
    <property type="project" value="UniProtKB-SubCell"/>
</dbReference>
<evidence type="ECO:0000256" key="4">
    <source>
        <dbReference type="ARBA" id="ARBA00022692"/>
    </source>
</evidence>
<name>A0A2U9IV47_9CREN</name>
<dbReference type="PANTHER" id="PTHR43386:SF1">
    <property type="entry name" value="D,D-DIPEPTIDE TRANSPORT SYSTEM PERMEASE PROTEIN DDPC-RELATED"/>
    <property type="match status" value="1"/>
</dbReference>
<protein>
    <submittedName>
        <fullName evidence="9">ABC transporter permease</fullName>
    </submittedName>
</protein>
<dbReference type="PROSITE" id="PS50928">
    <property type="entry name" value="ABC_TM1"/>
    <property type="match status" value="1"/>
</dbReference>
<dbReference type="Pfam" id="PF00528">
    <property type="entry name" value="BPD_transp_1"/>
    <property type="match status" value="1"/>
</dbReference>
<dbReference type="AlphaFoldDB" id="A0A2U9IV47"/>
<dbReference type="InterPro" id="IPR035906">
    <property type="entry name" value="MetI-like_sf"/>
</dbReference>
<keyword evidence="3" id="KW-1003">Cell membrane</keyword>
<feature type="transmembrane region" description="Helical" evidence="7">
    <location>
        <begin position="144"/>
        <end position="164"/>
    </location>
</feature>
<dbReference type="GO" id="GO:0055085">
    <property type="term" value="P:transmembrane transport"/>
    <property type="evidence" value="ECO:0007669"/>
    <property type="project" value="InterPro"/>
</dbReference>
<dbReference type="KEGG" id="mhk:DFR87_09370"/>
<dbReference type="Proteomes" id="UP000247586">
    <property type="component" value="Chromosome"/>
</dbReference>
<dbReference type="CDD" id="cd06261">
    <property type="entry name" value="TM_PBP2"/>
    <property type="match status" value="1"/>
</dbReference>
<comment type="similarity">
    <text evidence="7">Belongs to the binding-protein-dependent transport system permease family.</text>
</comment>
<keyword evidence="5 7" id="KW-1133">Transmembrane helix</keyword>